<evidence type="ECO:0000256" key="1">
    <source>
        <dbReference type="SAM" id="Coils"/>
    </source>
</evidence>
<keyword evidence="4" id="KW-1185">Reference proteome</keyword>
<accession>A0A0D7AKL4</accession>
<evidence type="ECO:0000313" key="4">
    <source>
        <dbReference type="Proteomes" id="UP000054144"/>
    </source>
</evidence>
<evidence type="ECO:0000313" key="3">
    <source>
        <dbReference type="EMBL" id="KIY51841.1"/>
    </source>
</evidence>
<dbReference type="GO" id="GO:0003697">
    <property type="term" value="F:single-stranded DNA binding"/>
    <property type="evidence" value="ECO:0007669"/>
    <property type="project" value="InterPro"/>
</dbReference>
<organism evidence="3 4">
    <name type="scientific">Fistulina hepatica ATCC 64428</name>
    <dbReference type="NCBI Taxonomy" id="1128425"/>
    <lineage>
        <taxon>Eukaryota</taxon>
        <taxon>Fungi</taxon>
        <taxon>Dikarya</taxon>
        <taxon>Basidiomycota</taxon>
        <taxon>Agaricomycotina</taxon>
        <taxon>Agaricomycetes</taxon>
        <taxon>Agaricomycetidae</taxon>
        <taxon>Agaricales</taxon>
        <taxon>Fistulinaceae</taxon>
        <taxon>Fistulina</taxon>
    </lineage>
</organism>
<dbReference type="PANTHER" id="PTHR14134:SF2">
    <property type="entry name" value="E3 UBIQUITIN-PROTEIN LIGASE RAD18"/>
    <property type="match status" value="1"/>
</dbReference>
<evidence type="ECO:0008006" key="5">
    <source>
        <dbReference type="Google" id="ProtNLM"/>
    </source>
</evidence>
<feature type="compositionally biased region" description="Polar residues" evidence="2">
    <location>
        <begin position="17"/>
        <end position="26"/>
    </location>
</feature>
<dbReference type="GO" id="GO:0061630">
    <property type="term" value="F:ubiquitin protein ligase activity"/>
    <property type="evidence" value="ECO:0007669"/>
    <property type="project" value="InterPro"/>
</dbReference>
<gene>
    <name evidence="3" type="ORF">FISHEDRAFT_70340</name>
</gene>
<dbReference type="AlphaFoldDB" id="A0A0D7AKL4"/>
<feature type="coiled-coil region" evidence="1">
    <location>
        <begin position="95"/>
        <end position="122"/>
    </location>
</feature>
<dbReference type="GO" id="GO:0006301">
    <property type="term" value="P:DNA damage tolerance"/>
    <property type="evidence" value="ECO:0007669"/>
    <property type="project" value="InterPro"/>
</dbReference>
<dbReference type="EMBL" id="KN881647">
    <property type="protein sequence ID" value="KIY51841.1"/>
    <property type="molecule type" value="Genomic_DNA"/>
</dbReference>
<protein>
    <recommendedName>
        <fullName evidence="5">SAP domain-containing protein</fullName>
    </recommendedName>
</protein>
<dbReference type="GO" id="GO:0005634">
    <property type="term" value="C:nucleus"/>
    <property type="evidence" value="ECO:0007669"/>
    <property type="project" value="TreeGrafter"/>
</dbReference>
<dbReference type="OrthoDB" id="9049620at2759"/>
<dbReference type="GO" id="GO:0006513">
    <property type="term" value="P:protein monoubiquitination"/>
    <property type="evidence" value="ECO:0007669"/>
    <property type="project" value="InterPro"/>
</dbReference>
<sequence length="146" mass="17261">MERINAHLDRKCESDVSETQKSQWNKLLNGKGKEKADNDELDEDPIPKASYDTLKDKQLKRLLEECDLPTTGDRVAWLARHQKWRNIFNSNLDKARKYRRTKSDLQRDMRKWEEERKRGLKKPVSVDDTLAYEVTTVSILQRVFGL</sequence>
<dbReference type="Proteomes" id="UP000054144">
    <property type="component" value="Unassembled WGS sequence"/>
</dbReference>
<dbReference type="PANTHER" id="PTHR14134">
    <property type="entry name" value="E3 UBIQUITIN-PROTEIN LIGASE RAD18"/>
    <property type="match status" value="1"/>
</dbReference>
<dbReference type="InterPro" id="IPR039577">
    <property type="entry name" value="Rad18"/>
</dbReference>
<evidence type="ECO:0000256" key="2">
    <source>
        <dbReference type="SAM" id="MobiDB-lite"/>
    </source>
</evidence>
<feature type="region of interest" description="Disordered" evidence="2">
    <location>
        <begin position="1"/>
        <end position="49"/>
    </location>
</feature>
<name>A0A0D7AKL4_9AGAR</name>
<keyword evidence="1" id="KW-0175">Coiled coil</keyword>
<reference evidence="3 4" key="1">
    <citation type="journal article" date="2015" name="Fungal Genet. Biol.">
        <title>Evolution of novel wood decay mechanisms in Agaricales revealed by the genome sequences of Fistulina hepatica and Cylindrobasidium torrendii.</title>
        <authorList>
            <person name="Floudas D."/>
            <person name="Held B.W."/>
            <person name="Riley R."/>
            <person name="Nagy L.G."/>
            <person name="Koehler G."/>
            <person name="Ransdell A.S."/>
            <person name="Younus H."/>
            <person name="Chow J."/>
            <person name="Chiniquy J."/>
            <person name="Lipzen A."/>
            <person name="Tritt A."/>
            <person name="Sun H."/>
            <person name="Haridas S."/>
            <person name="LaButti K."/>
            <person name="Ohm R.A."/>
            <person name="Kues U."/>
            <person name="Blanchette R.A."/>
            <person name="Grigoriev I.V."/>
            <person name="Minto R.E."/>
            <person name="Hibbett D.S."/>
        </authorList>
    </citation>
    <scope>NUCLEOTIDE SEQUENCE [LARGE SCALE GENOMIC DNA]</scope>
    <source>
        <strain evidence="3 4">ATCC 64428</strain>
    </source>
</reference>
<proteinExistence type="predicted"/>
<dbReference type="GO" id="GO:0097505">
    <property type="term" value="C:Rad6-Rad18 complex"/>
    <property type="evidence" value="ECO:0007669"/>
    <property type="project" value="TreeGrafter"/>
</dbReference>
<feature type="compositionally biased region" description="Basic and acidic residues" evidence="2">
    <location>
        <begin position="1"/>
        <end position="14"/>
    </location>
</feature>